<dbReference type="Proteomes" id="UP000594468">
    <property type="component" value="Chromosome"/>
</dbReference>
<protein>
    <submittedName>
        <fullName evidence="4">Nucleoside hydrolase</fullName>
    </submittedName>
</protein>
<dbReference type="KEGG" id="pmet:G4Y79_03945"/>
<evidence type="ECO:0000313" key="5">
    <source>
        <dbReference type="Proteomes" id="UP000594468"/>
    </source>
</evidence>
<organism evidence="4 5">
    <name type="scientific">Phototrophicus methaneseepsis</name>
    <dbReference type="NCBI Taxonomy" id="2710758"/>
    <lineage>
        <taxon>Bacteria</taxon>
        <taxon>Bacillati</taxon>
        <taxon>Chloroflexota</taxon>
        <taxon>Candidatus Thermofontia</taxon>
        <taxon>Phototrophicales</taxon>
        <taxon>Phototrophicaceae</taxon>
        <taxon>Phototrophicus</taxon>
    </lineage>
</organism>
<keyword evidence="1 4" id="KW-0378">Hydrolase</keyword>
<dbReference type="PANTHER" id="PTHR12304">
    <property type="entry name" value="INOSINE-URIDINE PREFERRING NUCLEOSIDE HYDROLASE"/>
    <property type="match status" value="1"/>
</dbReference>
<dbReference type="EMBL" id="CP062983">
    <property type="protein sequence ID" value="QPC83545.1"/>
    <property type="molecule type" value="Genomic_DNA"/>
</dbReference>
<sequence length="314" mass="34288">MGDLAGDTAFIHLDTDMGGDLDDLCALAMLLRWPGLTITGITTVTEDQGRRAGYVQHVLALAEREDIPLAAGADVASGTYRFVPGYPPDADYWPPTVQRRPGPVEDALARLKNSIERGAAIVAIGQYTNLRLLDEQYPGILQDANLFLMGGCVFPAPAGYLQWANEDDYNIQLDVHSARYVLEHSTPTLIPIEITCQTALKRAYLPRLAATGPLGQLLAHQSEAFARDNRNESTYGVYAGLPDDIINFQHDPLACAIALGWRDGVQIETIPLEITLQDGWLYERPSATGKPVRVVTAIDGECFSDFWCDVVCGV</sequence>
<dbReference type="InterPro" id="IPR036452">
    <property type="entry name" value="Ribo_hydro-like"/>
</dbReference>
<dbReference type="RefSeq" id="WP_195171611.1">
    <property type="nucleotide sequence ID" value="NZ_CP062983.1"/>
</dbReference>
<evidence type="ECO:0000256" key="2">
    <source>
        <dbReference type="ARBA" id="ARBA00023295"/>
    </source>
</evidence>
<dbReference type="GO" id="GO:0008477">
    <property type="term" value="F:purine nucleosidase activity"/>
    <property type="evidence" value="ECO:0007669"/>
    <property type="project" value="TreeGrafter"/>
</dbReference>
<dbReference type="GO" id="GO:0005829">
    <property type="term" value="C:cytosol"/>
    <property type="evidence" value="ECO:0007669"/>
    <property type="project" value="TreeGrafter"/>
</dbReference>
<reference evidence="4 5" key="1">
    <citation type="submission" date="2020-02" db="EMBL/GenBank/DDBJ databases">
        <authorList>
            <person name="Zheng R.K."/>
            <person name="Sun C.M."/>
        </authorList>
    </citation>
    <scope>NUCLEOTIDE SEQUENCE [LARGE SCALE GENOMIC DNA]</scope>
    <source>
        <strain evidence="5">rifampicinis</strain>
    </source>
</reference>
<dbReference type="Gene3D" id="3.90.245.10">
    <property type="entry name" value="Ribonucleoside hydrolase-like"/>
    <property type="match status" value="1"/>
</dbReference>
<name>A0A7S8EAS7_9CHLR</name>
<evidence type="ECO:0000313" key="4">
    <source>
        <dbReference type="EMBL" id="QPC83545.1"/>
    </source>
</evidence>
<keyword evidence="2" id="KW-0326">Glycosidase</keyword>
<keyword evidence="5" id="KW-1185">Reference proteome</keyword>
<dbReference type="AlphaFoldDB" id="A0A7S8EAS7"/>
<dbReference type="InterPro" id="IPR001910">
    <property type="entry name" value="Inosine/uridine_hydrolase_dom"/>
</dbReference>
<gene>
    <name evidence="4" type="ORF">G4Y79_03945</name>
</gene>
<feature type="domain" description="Inosine/uridine-preferring nucleoside hydrolase" evidence="3">
    <location>
        <begin position="11"/>
        <end position="303"/>
    </location>
</feature>
<evidence type="ECO:0000256" key="1">
    <source>
        <dbReference type="ARBA" id="ARBA00022801"/>
    </source>
</evidence>
<dbReference type="Pfam" id="PF01156">
    <property type="entry name" value="IU_nuc_hydro"/>
    <property type="match status" value="1"/>
</dbReference>
<accession>A0A7S8EAS7</accession>
<proteinExistence type="predicted"/>
<dbReference type="SUPFAM" id="SSF53590">
    <property type="entry name" value="Nucleoside hydrolase"/>
    <property type="match status" value="1"/>
</dbReference>
<dbReference type="GO" id="GO:0006152">
    <property type="term" value="P:purine nucleoside catabolic process"/>
    <property type="evidence" value="ECO:0007669"/>
    <property type="project" value="TreeGrafter"/>
</dbReference>
<dbReference type="PANTHER" id="PTHR12304:SF4">
    <property type="entry name" value="URIDINE NUCLEOSIDASE"/>
    <property type="match status" value="1"/>
</dbReference>
<evidence type="ECO:0000259" key="3">
    <source>
        <dbReference type="Pfam" id="PF01156"/>
    </source>
</evidence>
<dbReference type="InterPro" id="IPR023186">
    <property type="entry name" value="IUNH"/>
</dbReference>